<dbReference type="FunFam" id="3.30.70.270:FF:000001">
    <property type="entry name" value="Diguanylate cyclase domain protein"/>
    <property type="match status" value="1"/>
</dbReference>
<dbReference type="InterPro" id="IPR003660">
    <property type="entry name" value="HAMP_dom"/>
</dbReference>
<dbReference type="PANTHER" id="PTHR45138:SF9">
    <property type="entry name" value="DIGUANYLATE CYCLASE DGCM-RELATED"/>
    <property type="match status" value="1"/>
</dbReference>
<dbReference type="EC" id="2.7.7.65" evidence="1"/>
<dbReference type="SUPFAM" id="SSF158472">
    <property type="entry name" value="HAMP domain-like"/>
    <property type="match status" value="1"/>
</dbReference>
<evidence type="ECO:0000313" key="6">
    <source>
        <dbReference type="EMBL" id="MBB5046566.1"/>
    </source>
</evidence>
<dbReference type="GO" id="GO:0016020">
    <property type="term" value="C:membrane"/>
    <property type="evidence" value="ECO:0007669"/>
    <property type="project" value="InterPro"/>
</dbReference>
<name>A0A7W8DZ60_9BRAD</name>
<dbReference type="CDD" id="cd19411">
    <property type="entry name" value="MCP2201-like_sensor"/>
    <property type="match status" value="1"/>
</dbReference>
<keyword evidence="3" id="KW-0812">Transmembrane</keyword>
<dbReference type="GO" id="GO:0052621">
    <property type="term" value="F:diguanylate cyclase activity"/>
    <property type="evidence" value="ECO:0007669"/>
    <property type="project" value="UniProtKB-EC"/>
</dbReference>
<dbReference type="CDD" id="cd06225">
    <property type="entry name" value="HAMP"/>
    <property type="match status" value="1"/>
</dbReference>
<dbReference type="InterPro" id="IPR047347">
    <property type="entry name" value="YvaQ-like_sensor"/>
</dbReference>
<dbReference type="InterPro" id="IPR029787">
    <property type="entry name" value="Nucleotide_cyclase"/>
</dbReference>
<dbReference type="EMBL" id="JACHIH010000005">
    <property type="protein sequence ID" value="MBB5046566.1"/>
    <property type="molecule type" value="Genomic_DNA"/>
</dbReference>
<evidence type="ECO:0000259" key="4">
    <source>
        <dbReference type="PROSITE" id="PS50885"/>
    </source>
</evidence>
<evidence type="ECO:0000313" key="7">
    <source>
        <dbReference type="Proteomes" id="UP000542353"/>
    </source>
</evidence>
<dbReference type="SUPFAM" id="SSF55073">
    <property type="entry name" value="Nucleotide cyclase"/>
    <property type="match status" value="1"/>
</dbReference>
<dbReference type="InterPro" id="IPR050469">
    <property type="entry name" value="Diguanylate_Cyclase"/>
</dbReference>
<dbReference type="Gene3D" id="6.10.340.10">
    <property type="match status" value="1"/>
</dbReference>
<dbReference type="Proteomes" id="UP000542353">
    <property type="component" value="Unassembled WGS sequence"/>
</dbReference>
<dbReference type="InterPro" id="IPR000160">
    <property type="entry name" value="GGDEF_dom"/>
</dbReference>
<dbReference type="Pfam" id="PF12729">
    <property type="entry name" value="4HB_MCP_1"/>
    <property type="match status" value="1"/>
</dbReference>
<dbReference type="Pfam" id="PF00990">
    <property type="entry name" value="GGDEF"/>
    <property type="match status" value="1"/>
</dbReference>
<keyword evidence="7" id="KW-1185">Reference proteome</keyword>
<dbReference type="SMART" id="SM00267">
    <property type="entry name" value="GGDEF"/>
    <property type="match status" value="1"/>
</dbReference>
<dbReference type="NCBIfam" id="TIGR00254">
    <property type="entry name" value="GGDEF"/>
    <property type="match status" value="1"/>
</dbReference>
<reference evidence="6 7" key="1">
    <citation type="submission" date="2020-08" db="EMBL/GenBank/DDBJ databases">
        <title>Genomic Encyclopedia of Type Strains, Phase IV (KMG-IV): sequencing the most valuable type-strain genomes for metagenomic binning, comparative biology and taxonomic classification.</title>
        <authorList>
            <person name="Goeker M."/>
        </authorList>
    </citation>
    <scope>NUCLEOTIDE SEQUENCE [LARGE SCALE GENOMIC DNA]</scope>
    <source>
        <strain evidence="6 7">DSM 12706</strain>
    </source>
</reference>
<feature type="transmembrane region" description="Helical" evidence="3">
    <location>
        <begin position="181"/>
        <end position="200"/>
    </location>
</feature>
<evidence type="ECO:0000256" key="2">
    <source>
        <dbReference type="ARBA" id="ARBA00034247"/>
    </source>
</evidence>
<feature type="domain" description="HAMP" evidence="4">
    <location>
        <begin position="201"/>
        <end position="254"/>
    </location>
</feature>
<dbReference type="Pfam" id="PF00672">
    <property type="entry name" value="HAMP"/>
    <property type="match status" value="1"/>
</dbReference>
<dbReference type="PROSITE" id="PS50885">
    <property type="entry name" value="HAMP"/>
    <property type="match status" value="1"/>
</dbReference>
<dbReference type="AlphaFoldDB" id="A0A7W8DZ60"/>
<comment type="catalytic activity">
    <reaction evidence="2">
        <text>2 GTP = 3',3'-c-di-GMP + 2 diphosphate</text>
        <dbReference type="Rhea" id="RHEA:24898"/>
        <dbReference type="ChEBI" id="CHEBI:33019"/>
        <dbReference type="ChEBI" id="CHEBI:37565"/>
        <dbReference type="ChEBI" id="CHEBI:58805"/>
        <dbReference type="EC" id="2.7.7.65"/>
    </reaction>
</comment>
<keyword evidence="3" id="KW-0472">Membrane</keyword>
<organism evidence="6 7">
    <name type="scientific">Rhodopseudomonas rhenobacensis</name>
    <dbReference type="NCBI Taxonomy" id="87461"/>
    <lineage>
        <taxon>Bacteria</taxon>
        <taxon>Pseudomonadati</taxon>
        <taxon>Pseudomonadota</taxon>
        <taxon>Alphaproteobacteria</taxon>
        <taxon>Hyphomicrobiales</taxon>
        <taxon>Nitrobacteraceae</taxon>
        <taxon>Rhodopseudomonas</taxon>
    </lineage>
</organism>
<evidence type="ECO:0000256" key="3">
    <source>
        <dbReference type="SAM" id="Phobius"/>
    </source>
</evidence>
<protein>
    <recommendedName>
        <fullName evidence="1">diguanylate cyclase</fullName>
        <ecNumber evidence="1">2.7.7.65</ecNumber>
    </recommendedName>
</protein>
<dbReference type="PANTHER" id="PTHR45138">
    <property type="entry name" value="REGULATORY COMPONENTS OF SENSORY TRANSDUCTION SYSTEM"/>
    <property type="match status" value="1"/>
</dbReference>
<dbReference type="InterPro" id="IPR043128">
    <property type="entry name" value="Rev_trsase/Diguanyl_cyclase"/>
</dbReference>
<dbReference type="Gene3D" id="3.30.70.270">
    <property type="match status" value="1"/>
</dbReference>
<dbReference type="PROSITE" id="PS50887">
    <property type="entry name" value="GGDEF"/>
    <property type="match status" value="1"/>
</dbReference>
<dbReference type="InterPro" id="IPR024478">
    <property type="entry name" value="HlyB_4HB_MCP"/>
</dbReference>
<evidence type="ECO:0000259" key="5">
    <source>
        <dbReference type="PROSITE" id="PS50887"/>
    </source>
</evidence>
<dbReference type="CDD" id="cd01949">
    <property type="entry name" value="GGDEF"/>
    <property type="match status" value="1"/>
</dbReference>
<gene>
    <name evidence="6" type="ORF">HNR60_001314</name>
</gene>
<keyword evidence="3" id="KW-1133">Transmembrane helix</keyword>
<feature type="domain" description="GGDEF" evidence="5">
    <location>
        <begin position="304"/>
        <end position="433"/>
    </location>
</feature>
<sequence>MIAFLIIAMTGLGVLGVVKMKAINADAAAIQSEWLPSVDALGELRANVIARRTIVRQHLLSDTAEAKQVMEMLLEDNLRSNDEIRRRYEKLVTLPAERALYAEWGQVWEAYLQGVRQVLALSRNSRGIASQEARDLNINTVSPIGTRVDEILKKSIELNNRQGDAAGKEAAETYRSAVRSLAIILGITVLIGTAVGVYIVRDVSRSITSIVTPMRELAAGHLDVVVPHRGENNEIGTMADALQFFKLTLIAKKAVDDDAAAEMRERATRLAVLATTDRLTGLYNRLKFDQALVSEIARAKRYEMPFSLVMYDVDRFKDVNDVHGHPAGDRVLVGLSDAISSHLRETDMLARWGGEEFAILLTGSDCHDACVVAEKLRTAVAQIVFDQVGSVTCSFGVTEYRDGDTPEVLVARADAALYQAKLNGRNRVELALPCGPDTDLSSAA</sequence>
<proteinExistence type="predicted"/>
<comment type="caution">
    <text evidence="6">The sequence shown here is derived from an EMBL/GenBank/DDBJ whole genome shotgun (WGS) entry which is preliminary data.</text>
</comment>
<accession>A0A7W8DZ60</accession>
<evidence type="ECO:0000256" key="1">
    <source>
        <dbReference type="ARBA" id="ARBA00012528"/>
    </source>
</evidence>
<dbReference type="GO" id="GO:0007165">
    <property type="term" value="P:signal transduction"/>
    <property type="evidence" value="ECO:0007669"/>
    <property type="project" value="InterPro"/>
</dbReference>